<dbReference type="OrthoDB" id="2973014at2"/>
<dbReference type="InterPro" id="IPR012914">
    <property type="entry name" value="PucR_dom"/>
</dbReference>
<name>A0A4P6ELE5_9MICO</name>
<dbReference type="KEGG" id="xyl:ET495_07275"/>
<dbReference type="Proteomes" id="UP000291758">
    <property type="component" value="Chromosome"/>
</dbReference>
<dbReference type="InterPro" id="IPR042070">
    <property type="entry name" value="PucR_C-HTH_sf"/>
</dbReference>
<evidence type="ECO:0000313" key="4">
    <source>
        <dbReference type="EMBL" id="QAY63076.1"/>
    </source>
</evidence>
<gene>
    <name evidence="4" type="ORF">ET495_07275</name>
</gene>
<feature type="region of interest" description="Disordered" evidence="1">
    <location>
        <begin position="1"/>
        <end position="23"/>
    </location>
</feature>
<evidence type="ECO:0000259" key="2">
    <source>
        <dbReference type="Pfam" id="PF07905"/>
    </source>
</evidence>
<dbReference type="Pfam" id="PF07905">
    <property type="entry name" value="PucR"/>
    <property type="match status" value="1"/>
</dbReference>
<accession>A0A4P6ELE5</accession>
<sequence>MSDRPGSRTVRTDRPAPGDSHLLPSVRDVLASEPVARALPELVCGAEGLDAPVRWVHVAETPEAAGLVSGGELLLSTGIAWPADGPALHRLGRQLVAARIAGLVLELGDHLPAAPPALVAELRAAGVPFVVLHRKARFVDVTESVHARIISDQTAALRARDEIHTLFTGLSLRGSPADVIVAHAARVLACPVVLEDAAHQVVAAENLSPDGADLAAWEQRSRAAHRGTGQDGWTIAPVEARGTRWGHLVALPGEQHRAGRSTVLEQAAVALTLSRLADRDDDAWSRHSHTALLGTLLRGRHAGDGELTARFEASGFPVTGRVLTGAVLLRRAGALDDGAATRVVRAARASGLGVLAAPQPDRPGRLVVAVSARDGHAPDDAAFQALAAAAPHEADERAADVVVGTGAHGPAGLLASLTEAVALAGRLTPGPAAAVHRASRHPLLRLVTALGGDPRLTAHAEDLLRPLVEHDLAHDGDLVEVLRAYVAHPGNRTRAAAASHLSRSVFYQRLALVSRLLGLDLDDGEAVAALHVAVLARPPRRA</sequence>
<feature type="domain" description="Purine catabolism PurC-like" evidence="2">
    <location>
        <begin position="29"/>
        <end position="149"/>
    </location>
</feature>
<proteinExistence type="predicted"/>
<dbReference type="PANTHER" id="PTHR33744">
    <property type="entry name" value="CARBOHYDRATE DIACID REGULATOR"/>
    <property type="match status" value="1"/>
</dbReference>
<reference evidence="4 5" key="1">
    <citation type="submission" date="2019-01" db="EMBL/GenBank/DDBJ databases">
        <title>Genome sequencing of strain 2JSPR-7.</title>
        <authorList>
            <person name="Heo J."/>
            <person name="Kim S.-J."/>
            <person name="Kim J.-S."/>
            <person name="Hong S.-B."/>
            <person name="Kwon S.-W."/>
        </authorList>
    </citation>
    <scope>NUCLEOTIDE SEQUENCE [LARGE SCALE GENOMIC DNA]</scope>
    <source>
        <strain evidence="4 5">2JSPR-7</strain>
    </source>
</reference>
<dbReference type="Pfam" id="PF13556">
    <property type="entry name" value="HTH_30"/>
    <property type="match status" value="1"/>
</dbReference>
<evidence type="ECO:0000313" key="5">
    <source>
        <dbReference type="Proteomes" id="UP000291758"/>
    </source>
</evidence>
<feature type="domain" description="PucR C-terminal helix-turn-helix" evidence="3">
    <location>
        <begin position="478"/>
        <end position="536"/>
    </location>
</feature>
<dbReference type="RefSeq" id="WP_129203835.1">
    <property type="nucleotide sequence ID" value="NZ_CP035495.1"/>
</dbReference>
<dbReference type="EMBL" id="CP035495">
    <property type="protein sequence ID" value="QAY63076.1"/>
    <property type="molecule type" value="Genomic_DNA"/>
</dbReference>
<evidence type="ECO:0000256" key="1">
    <source>
        <dbReference type="SAM" id="MobiDB-lite"/>
    </source>
</evidence>
<evidence type="ECO:0000259" key="3">
    <source>
        <dbReference type="Pfam" id="PF13556"/>
    </source>
</evidence>
<dbReference type="AlphaFoldDB" id="A0A4P6ELE5"/>
<dbReference type="InterPro" id="IPR025736">
    <property type="entry name" value="PucR_C-HTH_dom"/>
</dbReference>
<protein>
    <submittedName>
        <fullName evidence="4">PucR family transcriptional regulator</fullName>
    </submittedName>
</protein>
<keyword evidence="5" id="KW-1185">Reference proteome</keyword>
<feature type="compositionally biased region" description="Basic and acidic residues" evidence="1">
    <location>
        <begin position="1"/>
        <end position="16"/>
    </location>
</feature>
<dbReference type="InterPro" id="IPR051448">
    <property type="entry name" value="CdaR-like_regulators"/>
</dbReference>
<dbReference type="Gene3D" id="1.10.10.2840">
    <property type="entry name" value="PucR C-terminal helix-turn-helix domain"/>
    <property type="match status" value="1"/>
</dbReference>
<organism evidence="4 5">
    <name type="scientific">Xylanimonas allomyrinae</name>
    <dbReference type="NCBI Taxonomy" id="2509459"/>
    <lineage>
        <taxon>Bacteria</taxon>
        <taxon>Bacillati</taxon>
        <taxon>Actinomycetota</taxon>
        <taxon>Actinomycetes</taxon>
        <taxon>Micrococcales</taxon>
        <taxon>Promicromonosporaceae</taxon>
        <taxon>Xylanimonas</taxon>
    </lineage>
</organism>
<dbReference type="PANTHER" id="PTHR33744:SF1">
    <property type="entry name" value="DNA-BINDING TRANSCRIPTIONAL ACTIVATOR ADER"/>
    <property type="match status" value="1"/>
</dbReference>